<dbReference type="FunFam" id="1.10.10.60:FF:000141">
    <property type="entry name" value="TetR family transcriptional regulator"/>
    <property type="match status" value="1"/>
</dbReference>
<dbReference type="SUPFAM" id="SSF46689">
    <property type="entry name" value="Homeodomain-like"/>
    <property type="match status" value="1"/>
</dbReference>
<keyword evidence="3" id="KW-0804">Transcription</keyword>
<dbReference type="Gene3D" id="1.10.357.10">
    <property type="entry name" value="Tetracycline Repressor, domain 2"/>
    <property type="match status" value="1"/>
</dbReference>
<dbReference type="EMBL" id="WMEY01000004">
    <property type="protein sequence ID" value="MYL64503.1"/>
    <property type="molecule type" value="Genomic_DNA"/>
</dbReference>
<evidence type="ECO:0000256" key="1">
    <source>
        <dbReference type="ARBA" id="ARBA00023015"/>
    </source>
</evidence>
<organism evidence="6 7">
    <name type="scientific">Guptibacillus hwajinpoensis</name>
    <dbReference type="NCBI Taxonomy" id="208199"/>
    <lineage>
        <taxon>Bacteria</taxon>
        <taxon>Bacillati</taxon>
        <taxon>Bacillota</taxon>
        <taxon>Bacilli</taxon>
        <taxon>Bacillales</taxon>
        <taxon>Guptibacillaceae</taxon>
        <taxon>Guptibacillus</taxon>
    </lineage>
</organism>
<feature type="domain" description="HTH tetR-type" evidence="5">
    <location>
        <begin position="2"/>
        <end position="62"/>
    </location>
</feature>
<dbReference type="AlphaFoldDB" id="A0A845F0W2"/>
<dbReference type="PRINTS" id="PR00455">
    <property type="entry name" value="HTHTETR"/>
</dbReference>
<evidence type="ECO:0000313" key="7">
    <source>
        <dbReference type="Proteomes" id="UP000447833"/>
    </source>
</evidence>
<evidence type="ECO:0000313" key="6">
    <source>
        <dbReference type="EMBL" id="MYL64503.1"/>
    </source>
</evidence>
<keyword evidence="2 4" id="KW-0238">DNA-binding</keyword>
<name>A0A845F0W2_9BACL</name>
<comment type="caution">
    <text evidence="6">The sequence shown here is derived from an EMBL/GenBank/DDBJ whole genome shotgun (WGS) entry which is preliminary data.</text>
</comment>
<evidence type="ECO:0000256" key="3">
    <source>
        <dbReference type="ARBA" id="ARBA00023163"/>
    </source>
</evidence>
<gene>
    <name evidence="6" type="ORF">GLW07_14185</name>
</gene>
<dbReference type="InterPro" id="IPR001647">
    <property type="entry name" value="HTH_TetR"/>
</dbReference>
<dbReference type="InterPro" id="IPR023772">
    <property type="entry name" value="DNA-bd_HTH_TetR-type_CS"/>
</dbReference>
<dbReference type="GO" id="GO:0003677">
    <property type="term" value="F:DNA binding"/>
    <property type="evidence" value="ECO:0007669"/>
    <property type="project" value="UniProtKB-UniRule"/>
</dbReference>
<accession>A0A845F0W2</accession>
<proteinExistence type="predicted"/>
<dbReference type="InterPro" id="IPR050624">
    <property type="entry name" value="HTH-type_Tx_Regulator"/>
</dbReference>
<dbReference type="PROSITE" id="PS50977">
    <property type="entry name" value="HTH_TETR_2"/>
    <property type="match status" value="1"/>
</dbReference>
<sequence>MNDRKQHVIKMAHQLFIERGFQSTSIQDILEYSGISKGTFYNYFSSKNELLIALFKALYESMEQKRDELLIGQDPSDLTIFKKQIELQMNTNKKNKLITLFEEVFVSNDEDLKHFLREGQKRMLRWVYNRFLELFGEEKQPYLLDGAIMFLGILHHNVKYYSIANGASADIYPVVEYSVDRMVTVVEDASIADQQLNKPEQMDNWFPEGNQLFQTNLVSTIRLLKADLSESNNEAIERLDFVKDELLHSKKSRKFLIESVLCSLRDDPKLDQTTVKQLDELVGNYFK</sequence>
<feature type="DNA-binding region" description="H-T-H motif" evidence="4">
    <location>
        <begin position="25"/>
        <end position="44"/>
    </location>
</feature>
<dbReference type="Proteomes" id="UP000447833">
    <property type="component" value="Unassembled WGS sequence"/>
</dbReference>
<dbReference type="PANTHER" id="PTHR43479:SF22">
    <property type="entry name" value="TRANSCRIPTIONAL REGULATOR, TETR FAMILY"/>
    <property type="match status" value="1"/>
</dbReference>
<evidence type="ECO:0000259" key="5">
    <source>
        <dbReference type="PROSITE" id="PS50977"/>
    </source>
</evidence>
<keyword evidence="1" id="KW-0805">Transcription regulation</keyword>
<evidence type="ECO:0000256" key="4">
    <source>
        <dbReference type="PROSITE-ProRule" id="PRU00335"/>
    </source>
</evidence>
<dbReference type="PANTHER" id="PTHR43479">
    <property type="entry name" value="ACREF/ENVCD OPERON REPRESSOR-RELATED"/>
    <property type="match status" value="1"/>
</dbReference>
<dbReference type="GO" id="GO:0045892">
    <property type="term" value="P:negative regulation of DNA-templated transcription"/>
    <property type="evidence" value="ECO:0007669"/>
    <property type="project" value="UniProtKB-ARBA"/>
</dbReference>
<evidence type="ECO:0000256" key="2">
    <source>
        <dbReference type="ARBA" id="ARBA00023125"/>
    </source>
</evidence>
<dbReference type="InterPro" id="IPR009057">
    <property type="entry name" value="Homeodomain-like_sf"/>
</dbReference>
<reference evidence="6 7" key="1">
    <citation type="submission" date="2019-11" db="EMBL/GenBank/DDBJ databases">
        <title>Genome sequences of 17 halophilic strains isolated from different environments.</title>
        <authorList>
            <person name="Furrow R.E."/>
        </authorList>
    </citation>
    <scope>NUCLEOTIDE SEQUENCE [LARGE SCALE GENOMIC DNA]</scope>
    <source>
        <strain evidence="6 7">22506_14_FS</strain>
    </source>
</reference>
<protein>
    <submittedName>
        <fullName evidence="6">TetR family transcriptional regulator</fullName>
    </submittedName>
</protein>
<dbReference type="Pfam" id="PF00440">
    <property type="entry name" value="TetR_N"/>
    <property type="match status" value="1"/>
</dbReference>
<dbReference type="PROSITE" id="PS01081">
    <property type="entry name" value="HTH_TETR_1"/>
    <property type="match status" value="1"/>
</dbReference>